<sequence>MRALIVSDIHANLQAFDAVLADAEYAGGYDVVWFLGDLVGYGSEPGACIDRLRRLPHIAVAGNHDHAVTGKLNPDRFNGAARAAALWTAQQLADDEMEYLTALPEVRPEGEFTHVHGSLRDPVMEYLISEPAALATFALMETPFCLVGHSHYPLVWTEDTGQANVELLDPSAPLCLRTEQRMIINPGSVGQPRDGDWRASYLVYDSDLGGAAGVLHHRRVEYDLAGAQNGILTAGLPESLAIRLASGH</sequence>
<dbReference type="Pfam" id="PF12850">
    <property type="entry name" value="Metallophos_2"/>
    <property type="match status" value="1"/>
</dbReference>
<dbReference type="InterPro" id="IPR029052">
    <property type="entry name" value="Metallo-depent_PP-like"/>
</dbReference>
<dbReference type="AlphaFoldDB" id="A0AA35TQT6"/>
<evidence type="ECO:0000259" key="1">
    <source>
        <dbReference type="Pfam" id="PF12850"/>
    </source>
</evidence>
<dbReference type="InterPro" id="IPR024654">
    <property type="entry name" value="Calcineurin-like_PHP_lpxH"/>
</dbReference>
<dbReference type="PANTHER" id="PTHR42850:SF2">
    <property type="entry name" value="BLL5683 PROTEIN"/>
    <property type="match status" value="1"/>
</dbReference>
<dbReference type="InterPro" id="IPR050126">
    <property type="entry name" value="Ap4A_hydrolase"/>
</dbReference>
<dbReference type="EMBL" id="CASHTH010004034">
    <property type="protein sequence ID" value="CAI8052725.1"/>
    <property type="molecule type" value="Genomic_DNA"/>
</dbReference>
<name>A0AA35TQT6_GEOBA</name>
<dbReference type="Proteomes" id="UP001174909">
    <property type="component" value="Unassembled WGS sequence"/>
</dbReference>
<dbReference type="InterPro" id="IPR011152">
    <property type="entry name" value="Pesterase_MJ0912"/>
</dbReference>
<dbReference type="SUPFAM" id="SSF56300">
    <property type="entry name" value="Metallo-dependent phosphatases"/>
    <property type="match status" value="1"/>
</dbReference>
<keyword evidence="3" id="KW-1185">Reference proteome</keyword>
<dbReference type="GO" id="GO:0016791">
    <property type="term" value="F:phosphatase activity"/>
    <property type="evidence" value="ECO:0007669"/>
    <property type="project" value="TreeGrafter"/>
</dbReference>
<protein>
    <submittedName>
        <fullName evidence="2">Uncharacterized protein MJ0912</fullName>
    </submittedName>
</protein>
<accession>A0AA35TQT6</accession>
<reference evidence="2" key="1">
    <citation type="submission" date="2023-03" db="EMBL/GenBank/DDBJ databases">
        <authorList>
            <person name="Steffen K."/>
            <person name="Cardenas P."/>
        </authorList>
    </citation>
    <scope>NUCLEOTIDE SEQUENCE</scope>
</reference>
<feature type="domain" description="Calcineurin-like phosphoesterase" evidence="1">
    <location>
        <begin position="1"/>
        <end position="205"/>
    </location>
</feature>
<organism evidence="2 3">
    <name type="scientific">Geodia barretti</name>
    <name type="common">Barrett's horny sponge</name>
    <dbReference type="NCBI Taxonomy" id="519541"/>
    <lineage>
        <taxon>Eukaryota</taxon>
        <taxon>Metazoa</taxon>
        <taxon>Porifera</taxon>
        <taxon>Demospongiae</taxon>
        <taxon>Heteroscleromorpha</taxon>
        <taxon>Tetractinellida</taxon>
        <taxon>Astrophorina</taxon>
        <taxon>Geodiidae</taxon>
        <taxon>Geodia</taxon>
    </lineage>
</organism>
<dbReference type="Gene3D" id="3.60.21.10">
    <property type="match status" value="1"/>
</dbReference>
<dbReference type="CDD" id="cd00838">
    <property type="entry name" value="MPP_superfamily"/>
    <property type="match status" value="1"/>
</dbReference>
<gene>
    <name evidence="2" type="ORF">GBAR_LOCUS28847</name>
</gene>
<dbReference type="PIRSF" id="PIRSF000883">
    <property type="entry name" value="Pesterase_MJ0912"/>
    <property type="match status" value="1"/>
</dbReference>
<comment type="caution">
    <text evidence="2">The sequence shown here is derived from an EMBL/GenBank/DDBJ whole genome shotgun (WGS) entry which is preliminary data.</text>
</comment>
<evidence type="ECO:0000313" key="3">
    <source>
        <dbReference type="Proteomes" id="UP001174909"/>
    </source>
</evidence>
<evidence type="ECO:0000313" key="2">
    <source>
        <dbReference type="EMBL" id="CAI8052725.1"/>
    </source>
</evidence>
<proteinExistence type="predicted"/>
<dbReference type="GO" id="GO:0005737">
    <property type="term" value="C:cytoplasm"/>
    <property type="evidence" value="ECO:0007669"/>
    <property type="project" value="TreeGrafter"/>
</dbReference>
<dbReference type="PANTHER" id="PTHR42850">
    <property type="entry name" value="METALLOPHOSPHOESTERASE"/>
    <property type="match status" value="1"/>
</dbReference>